<sequence length="419" mass="47252">MRSSIFKGDKALWVIYGFLTIISIVEVFSATSTLAYRAKESFMRPMIGHLFVIGLSFCFIWLISVQKRSFFRNALLWSYPIAFGLLLFVMATGSSVNNATRWIHIAGFTIQPSEVFKFALVILSATLLSGRIRMSKQRVFIVYWIAAFIPIGLIALENLSTGLFLGLFVMIFSWIALAPKKPYARLWLAFLTVGALGLTLLLVLSDNQLDALHHRAPTWKSRVESIVGIDDMDKSKLTAAQIDSLKYVINDDNFQSQHAKIAIANSRFWGVLPGNSLERDILPQAYSDYIYAIIIEELGVTGMIVVPLLYFWLLFRIAQLSTRTDNKYYKYLLWGFGLIYPLQAMINFTVVADFLVTGQTLPLISRGGTSFLMTSLAFGVMIGVSNIIEKEREAKLTHADETGTPEVKEEKDYDQESNH</sequence>
<keyword evidence="2" id="KW-0328">Glycosyltransferase</keyword>
<evidence type="ECO:0000256" key="4">
    <source>
        <dbReference type="ARBA" id="ARBA00022692"/>
    </source>
</evidence>
<keyword evidence="7 17" id="KW-1133">Transmembrane helix</keyword>
<keyword evidence="4 17" id="KW-0812">Transmembrane</keyword>
<keyword evidence="18" id="KW-0132">Cell division</keyword>
<evidence type="ECO:0000256" key="17">
    <source>
        <dbReference type="SAM" id="Phobius"/>
    </source>
</evidence>
<evidence type="ECO:0000256" key="6">
    <source>
        <dbReference type="ARBA" id="ARBA00022984"/>
    </source>
</evidence>
<dbReference type="EC" id="2.4.99.28" evidence="14"/>
<dbReference type="GO" id="GO:0009252">
    <property type="term" value="P:peptidoglycan biosynthetic process"/>
    <property type="evidence" value="ECO:0007669"/>
    <property type="project" value="UniProtKB-KW"/>
</dbReference>
<evidence type="ECO:0000256" key="11">
    <source>
        <dbReference type="ARBA" id="ARBA00038053"/>
    </source>
</evidence>
<feature type="transmembrane region" description="Helical" evidence="17">
    <location>
        <begin position="331"/>
        <end position="356"/>
    </location>
</feature>
<feature type="transmembrane region" description="Helical" evidence="17">
    <location>
        <begin position="75"/>
        <end position="96"/>
    </location>
</feature>
<evidence type="ECO:0000256" key="9">
    <source>
        <dbReference type="ARBA" id="ARBA00032370"/>
    </source>
</evidence>
<comment type="catalytic activity">
    <reaction evidence="15">
        <text>[GlcNAc-(1-&gt;4)-Mur2Ac(oyl-L-Ala-gamma-D-Glu-L-Lys-D-Ala-D-Ala)](n)-di-trans,octa-cis-undecaprenyl diphosphate + beta-D-GlcNAc-(1-&gt;4)-Mur2Ac(oyl-L-Ala-gamma-D-Glu-L-Lys-D-Ala-D-Ala)-di-trans,octa-cis-undecaprenyl diphosphate = [GlcNAc-(1-&gt;4)-Mur2Ac(oyl-L-Ala-gamma-D-Glu-L-Lys-D-Ala-D-Ala)](n+1)-di-trans,octa-cis-undecaprenyl diphosphate + di-trans,octa-cis-undecaprenyl diphosphate + H(+)</text>
        <dbReference type="Rhea" id="RHEA:23708"/>
        <dbReference type="Rhea" id="RHEA-COMP:9602"/>
        <dbReference type="Rhea" id="RHEA-COMP:9603"/>
        <dbReference type="ChEBI" id="CHEBI:15378"/>
        <dbReference type="ChEBI" id="CHEBI:58405"/>
        <dbReference type="ChEBI" id="CHEBI:60033"/>
        <dbReference type="ChEBI" id="CHEBI:78435"/>
        <dbReference type="EC" id="2.4.99.28"/>
    </reaction>
</comment>
<dbReference type="GO" id="GO:0008955">
    <property type="term" value="F:peptidoglycan glycosyltransferase activity"/>
    <property type="evidence" value="ECO:0007669"/>
    <property type="project" value="UniProtKB-EC"/>
</dbReference>
<comment type="similarity">
    <text evidence="11">Belongs to the SEDS family. FtsW subfamily.</text>
</comment>
<dbReference type="Pfam" id="PF01098">
    <property type="entry name" value="FTSW_RODA_SPOVE"/>
    <property type="match status" value="1"/>
</dbReference>
<feature type="region of interest" description="Disordered" evidence="16">
    <location>
        <begin position="395"/>
        <end position="419"/>
    </location>
</feature>
<evidence type="ECO:0000313" key="18">
    <source>
        <dbReference type="EMBL" id="SUB77551.1"/>
    </source>
</evidence>
<protein>
    <recommendedName>
        <fullName evidence="12">Probable peptidoglycan glycosyltransferase FtsW</fullName>
        <ecNumber evidence="14">2.4.99.28</ecNumber>
    </recommendedName>
    <alternativeName>
        <fullName evidence="13">Cell division protein FtsW</fullName>
    </alternativeName>
    <alternativeName>
        <fullName evidence="10">Cell wall polymerase</fullName>
    </alternativeName>
    <alternativeName>
        <fullName evidence="9">Peptidoglycan polymerase</fullName>
    </alternativeName>
</protein>
<feature type="transmembrane region" description="Helical" evidence="17">
    <location>
        <begin position="12"/>
        <end position="36"/>
    </location>
</feature>
<reference evidence="18 19" key="1">
    <citation type="submission" date="2018-06" db="EMBL/GenBank/DDBJ databases">
        <authorList>
            <consortium name="Pathogen Informatics"/>
            <person name="Doyle S."/>
        </authorList>
    </citation>
    <scope>NUCLEOTIDE SEQUENCE [LARGE SCALE GENOMIC DNA]</scope>
    <source>
        <strain evidence="18 19">NCTC13100</strain>
    </source>
</reference>
<evidence type="ECO:0000256" key="15">
    <source>
        <dbReference type="ARBA" id="ARBA00049902"/>
    </source>
</evidence>
<evidence type="ECO:0000256" key="7">
    <source>
        <dbReference type="ARBA" id="ARBA00022989"/>
    </source>
</evidence>
<dbReference type="GO" id="GO:0032153">
    <property type="term" value="C:cell division site"/>
    <property type="evidence" value="ECO:0007669"/>
    <property type="project" value="TreeGrafter"/>
</dbReference>
<dbReference type="InterPro" id="IPR001182">
    <property type="entry name" value="FtsW/RodA"/>
</dbReference>
<keyword evidence="8 17" id="KW-0472">Membrane</keyword>
<feature type="transmembrane region" description="Helical" evidence="17">
    <location>
        <begin position="289"/>
        <end position="311"/>
    </location>
</feature>
<accession>A0A379DGT3</accession>
<evidence type="ECO:0000256" key="16">
    <source>
        <dbReference type="SAM" id="MobiDB-lite"/>
    </source>
</evidence>
<dbReference type="AlphaFoldDB" id="A0A379DGT3"/>
<proteinExistence type="inferred from homology"/>
<evidence type="ECO:0000256" key="8">
    <source>
        <dbReference type="ARBA" id="ARBA00023136"/>
    </source>
</evidence>
<dbReference type="RefSeq" id="WP_018360112.1">
    <property type="nucleotide sequence ID" value="NZ_UGTI01000001.1"/>
</dbReference>
<dbReference type="GO" id="GO:0051301">
    <property type="term" value="P:cell division"/>
    <property type="evidence" value="ECO:0007669"/>
    <property type="project" value="UniProtKB-KW"/>
</dbReference>
<dbReference type="PANTHER" id="PTHR30474">
    <property type="entry name" value="CELL CYCLE PROTEIN"/>
    <property type="match status" value="1"/>
</dbReference>
<feature type="transmembrane region" description="Helical" evidence="17">
    <location>
        <begin position="368"/>
        <end position="388"/>
    </location>
</feature>
<evidence type="ECO:0000256" key="1">
    <source>
        <dbReference type="ARBA" id="ARBA00004141"/>
    </source>
</evidence>
<dbReference type="GO" id="GO:0008360">
    <property type="term" value="P:regulation of cell shape"/>
    <property type="evidence" value="ECO:0007669"/>
    <property type="project" value="UniProtKB-KW"/>
</dbReference>
<keyword evidence="3" id="KW-0808">Transferase</keyword>
<comment type="subcellular location">
    <subcellularLocation>
        <location evidence="1">Membrane</location>
        <topology evidence="1">Multi-pass membrane protein</topology>
    </subcellularLocation>
</comment>
<dbReference type="Proteomes" id="UP000254263">
    <property type="component" value="Unassembled WGS sequence"/>
</dbReference>
<evidence type="ECO:0000256" key="10">
    <source>
        <dbReference type="ARBA" id="ARBA00033270"/>
    </source>
</evidence>
<keyword evidence="5" id="KW-0133">Cell shape</keyword>
<feature type="transmembrane region" description="Helical" evidence="17">
    <location>
        <begin position="140"/>
        <end position="156"/>
    </location>
</feature>
<evidence type="ECO:0000256" key="3">
    <source>
        <dbReference type="ARBA" id="ARBA00022679"/>
    </source>
</evidence>
<dbReference type="GO" id="GO:0015648">
    <property type="term" value="F:lipid-linked peptidoglycan transporter activity"/>
    <property type="evidence" value="ECO:0007669"/>
    <property type="project" value="TreeGrafter"/>
</dbReference>
<dbReference type="GO" id="GO:0005886">
    <property type="term" value="C:plasma membrane"/>
    <property type="evidence" value="ECO:0007669"/>
    <property type="project" value="TreeGrafter"/>
</dbReference>
<feature type="transmembrane region" description="Helical" evidence="17">
    <location>
        <begin position="42"/>
        <end position="63"/>
    </location>
</feature>
<feature type="transmembrane region" description="Helical" evidence="17">
    <location>
        <begin position="102"/>
        <end position="128"/>
    </location>
</feature>
<gene>
    <name evidence="18" type="primary">ftsW</name>
    <name evidence="18" type="ORF">NCTC13100_00676</name>
</gene>
<keyword evidence="18" id="KW-0131">Cell cycle</keyword>
<evidence type="ECO:0000256" key="2">
    <source>
        <dbReference type="ARBA" id="ARBA00022676"/>
    </source>
</evidence>
<evidence type="ECO:0000256" key="12">
    <source>
        <dbReference type="ARBA" id="ARBA00041185"/>
    </source>
</evidence>
<evidence type="ECO:0000313" key="19">
    <source>
        <dbReference type="Proteomes" id="UP000254263"/>
    </source>
</evidence>
<evidence type="ECO:0000256" key="14">
    <source>
        <dbReference type="ARBA" id="ARBA00044770"/>
    </source>
</evidence>
<keyword evidence="6" id="KW-0573">Peptidoglycan synthesis</keyword>
<feature type="transmembrane region" description="Helical" evidence="17">
    <location>
        <begin position="186"/>
        <end position="204"/>
    </location>
</feature>
<evidence type="ECO:0000256" key="13">
    <source>
        <dbReference type="ARBA" id="ARBA00041418"/>
    </source>
</evidence>
<dbReference type="EMBL" id="UGTI01000001">
    <property type="protein sequence ID" value="SUB77551.1"/>
    <property type="molecule type" value="Genomic_DNA"/>
</dbReference>
<organism evidence="18 19">
    <name type="scientific">Porphyromonas macacae</name>
    <dbReference type="NCBI Taxonomy" id="28115"/>
    <lineage>
        <taxon>Bacteria</taxon>
        <taxon>Pseudomonadati</taxon>
        <taxon>Bacteroidota</taxon>
        <taxon>Bacteroidia</taxon>
        <taxon>Bacteroidales</taxon>
        <taxon>Porphyromonadaceae</taxon>
        <taxon>Porphyromonas</taxon>
    </lineage>
</organism>
<evidence type="ECO:0000256" key="5">
    <source>
        <dbReference type="ARBA" id="ARBA00022960"/>
    </source>
</evidence>
<dbReference type="PANTHER" id="PTHR30474:SF2">
    <property type="entry name" value="PEPTIDOGLYCAN GLYCOSYLTRANSFERASE FTSW-RELATED"/>
    <property type="match status" value="1"/>
</dbReference>
<feature type="transmembrane region" description="Helical" evidence="17">
    <location>
        <begin position="162"/>
        <end position="179"/>
    </location>
</feature>
<name>A0A379DGT3_9PORP</name>